<keyword evidence="4" id="KW-1185">Reference proteome</keyword>
<dbReference type="Proteomes" id="UP000285864">
    <property type="component" value="Unassembled WGS sequence"/>
</dbReference>
<feature type="region of interest" description="Disordered" evidence="1">
    <location>
        <begin position="1"/>
        <end position="26"/>
    </location>
</feature>
<evidence type="ECO:0000313" key="4">
    <source>
        <dbReference type="Proteomes" id="UP000285864"/>
    </source>
</evidence>
<organism evidence="3 4">
    <name type="scientific">Phocaeicola coprocola</name>
    <dbReference type="NCBI Taxonomy" id="310298"/>
    <lineage>
        <taxon>Bacteria</taxon>
        <taxon>Pseudomonadati</taxon>
        <taxon>Bacteroidota</taxon>
        <taxon>Bacteroidia</taxon>
        <taxon>Bacteroidales</taxon>
        <taxon>Bacteroidaceae</taxon>
        <taxon>Phocaeicola</taxon>
    </lineage>
</organism>
<evidence type="ECO:0000256" key="1">
    <source>
        <dbReference type="SAM" id="MobiDB-lite"/>
    </source>
</evidence>
<dbReference type="NCBIfam" id="NF033644">
    <property type="entry name" value="antiterm_UpxY"/>
    <property type="match status" value="1"/>
</dbReference>
<dbReference type="InterPro" id="IPR006645">
    <property type="entry name" value="NGN-like_dom"/>
</dbReference>
<reference evidence="3 4" key="1">
    <citation type="submission" date="2018-08" db="EMBL/GenBank/DDBJ databases">
        <title>A genome reference for cultivated species of the human gut microbiota.</title>
        <authorList>
            <person name="Zou Y."/>
            <person name="Xue W."/>
            <person name="Luo G."/>
        </authorList>
    </citation>
    <scope>NUCLEOTIDE SEQUENCE [LARGE SCALE GENOMIC DNA]</scope>
    <source>
        <strain evidence="3 4">AF24-2</strain>
    </source>
</reference>
<accession>A0A412GZ66</accession>
<dbReference type="GO" id="GO:0006354">
    <property type="term" value="P:DNA-templated transcription elongation"/>
    <property type="evidence" value="ECO:0007669"/>
    <property type="project" value="InterPro"/>
</dbReference>
<feature type="domain" description="NusG-like N-terminal" evidence="2">
    <location>
        <begin position="31"/>
        <end position="130"/>
    </location>
</feature>
<gene>
    <name evidence="3" type="ORF">DWY20_00950</name>
</gene>
<dbReference type="EMBL" id="QRUU01000002">
    <property type="protein sequence ID" value="RGS00233.1"/>
    <property type="molecule type" value="Genomic_DNA"/>
</dbReference>
<protein>
    <submittedName>
        <fullName evidence="3">UpxY family transcription antiterminator</fullName>
    </submittedName>
</protein>
<sequence>MHPYLNKHSIKKKGNKKSEGQTSTDMEKEQVWLPLQTVYNKELLVADYLKEQGIEHYIPMTYELRDTGHEGECTHILVPAIHNLIFIHRPYDANWCRQFASEAPLPVYFLKKERNGNDYCTVSERDMQNFMHATNPDIQGTRFIDSEKLRGKRSVPVRVVRRGPLYGVTGKFLRYGGRHYIAIEMPQSTALLKVSYTWCETIEE</sequence>
<name>A0A412GZ66_9BACT</name>
<dbReference type="CDD" id="cd09895">
    <property type="entry name" value="NGN_SP_UpxY"/>
    <property type="match status" value="1"/>
</dbReference>
<dbReference type="Pfam" id="PF02357">
    <property type="entry name" value="NusG"/>
    <property type="match status" value="1"/>
</dbReference>
<evidence type="ECO:0000259" key="2">
    <source>
        <dbReference type="Pfam" id="PF02357"/>
    </source>
</evidence>
<evidence type="ECO:0000313" key="3">
    <source>
        <dbReference type="EMBL" id="RGS00233.1"/>
    </source>
</evidence>
<comment type="caution">
    <text evidence="3">The sequence shown here is derived from an EMBL/GenBank/DDBJ whole genome shotgun (WGS) entry which is preliminary data.</text>
</comment>
<dbReference type="AlphaFoldDB" id="A0A412GZ66"/>
<proteinExistence type="predicted"/>